<dbReference type="PANTHER" id="PTHR21340:SF0">
    <property type="entry name" value="BIS(5'-NUCLEOSYL)-TETRAPHOSPHATASE [ASYMMETRICAL]"/>
    <property type="match status" value="1"/>
</dbReference>
<evidence type="ECO:0000256" key="5">
    <source>
        <dbReference type="ARBA" id="ARBA00032644"/>
    </source>
</evidence>
<dbReference type="PRINTS" id="PR00502">
    <property type="entry name" value="NUDIXFAMILY"/>
</dbReference>
<dbReference type="Pfam" id="PF00293">
    <property type="entry name" value="NUDIX"/>
    <property type="match status" value="1"/>
</dbReference>
<dbReference type="GO" id="GO:0004081">
    <property type="term" value="F:bis(5'-nucleosyl)-tetraphosphatase (asymmetrical) activity"/>
    <property type="evidence" value="ECO:0007669"/>
    <property type="project" value="TreeGrafter"/>
</dbReference>
<dbReference type="InterPro" id="IPR003565">
    <property type="entry name" value="Tetra_PHTase"/>
</dbReference>
<dbReference type="EMBL" id="GG698803">
    <property type="protein sequence ID" value="EEU30344.1"/>
    <property type="molecule type" value="Genomic_DNA"/>
</dbReference>
<sequence length="140" mass="15929">MAIEVTAGAVVYRWNNGELQYLLLESTNKGNFWGFPKGHVEVNETLEATAHREIKEETSLDLPIDTSFHVYTEYDLPNGNRKQMTLYTAALSEPEGLDLQAAEIKDAGWFNYDAARQRLTYSNLKELLDKVHAHLVNQQS</sequence>
<protein>
    <recommendedName>
        <fullName evidence="2">Bis(5'-nucleosyl)-tetraphosphatase [asymmetrical]</fullName>
    </recommendedName>
    <alternativeName>
        <fullName evidence="5">Diadenosine 5',5'''-P1,P4-tetraphosphate asymmetrical hydrolase</fullName>
    </alternativeName>
</protein>
<accession>C7XVH8</accession>
<proteinExistence type="inferred from homology"/>
<dbReference type="CDD" id="cd03428">
    <property type="entry name" value="NUDIX_Ap4A_Nudt2"/>
    <property type="match status" value="1"/>
</dbReference>
<comment type="similarity">
    <text evidence="1">Belongs to the Nudix hydrolase family.</text>
</comment>
<organism evidence="7 8">
    <name type="scientific">Limosilactobacillus coleohominis 101-4-CHN</name>
    <dbReference type="NCBI Taxonomy" id="575594"/>
    <lineage>
        <taxon>Bacteria</taxon>
        <taxon>Bacillati</taxon>
        <taxon>Bacillota</taxon>
        <taxon>Bacilli</taxon>
        <taxon>Lactobacillales</taxon>
        <taxon>Lactobacillaceae</taxon>
        <taxon>Limosilactobacillus</taxon>
    </lineage>
</organism>
<dbReference type="InterPro" id="IPR020476">
    <property type="entry name" value="Nudix_hydrolase"/>
</dbReference>
<evidence type="ECO:0000256" key="1">
    <source>
        <dbReference type="ARBA" id="ARBA00005582"/>
    </source>
</evidence>
<keyword evidence="8" id="KW-1185">Reference proteome</keyword>
<evidence type="ECO:0000313" key="8">
    <source>
        <dbReference type="Proteomes" id="UP000003987"/>
    </source>
</evidence>
<evidence type="ECO:0000256" key="3">
    <source>
        <dbReference type="ARBA" id="ARBA00022741"/>
    </source>
</evidence>
<name>C7XVH8_9LACO</name>
<dbReference type="PROSITE" id="PS51462">
    <property type="entry name" value="NUDIX"/>
    <property type="match status" value="1"/>
</dbReference>
<dbReference type="eggNOG" id="COG1051">
    <property type="taxonomic scope" value="Bacteria"/>
</dbReference>
<evidence type="ECO:0000313" key="7">
    <source>
        <dbReference type="EMBL" id="EEU30344.1"/>
    </source>
</evidence>
<dbReference type="PANTHER" id="PTHR21340">
    <property type="entry name" value="DIADENOSINE 5,5-P1,P4-TETRAPHOSPHATE PYROPHOSPHOHYDROLASE MUTT"/>
    <property type="match status" value="1"/>
</dbReference>
<dbReference type="HOGENOM" id="CLU_037162_14_4_9"/>
<dbReference type="STRING" id="575594.HMPREF0501_00722"/>
<evidence type="ECO:0000256" key="2">
    <source>
        <dbReference type="ARBA" id="ARBA00018911"/>
    </source>
</evidence>
<keyword evidence="3" id="KW-0547">Nucleotide-binding</keyword>
<dbReference type="GO" id="GO:0000166">
    <property type="term" value="F:nucleotide binding"/>
    <property type="evidence" value="ECO:0007669"/>
    <property type="project" value="UniProtKB-KW"/>
</dbReference>
<keyword evidence="4 7" id="KW-0378">Hydrolase</keyword>
<dbReference type="GO" id="GO:0006167">
    <property type="term" value="P:AMP biosynthetic process"/>
    <property type="evidence" value="ECO:0007669"/>
    <property type="project" value="TreeGrafter"/>
</dbReference>
<dbReference type="AlphaFoldDB" id="C7XVH8"/>
<dbReference type="SUPFAM" id="SSF55811">
    <property type="entry name" value="Nudix"/>
    <property type="match status" value="1"/>
</dbReference>
<dbReference type="InterPro" id="IPR051325">
    <property type="entry name" value="Nudix_hydrolase_domain"/>
</dbReference>
<dbReference type="Proteomes" id="UP000003987">
    <property type="component" value="Unassembled WGS sequence"/>
</dbReference>
<dbReference type="InterPro" id="IPR015797">
    <property type="entry name" value="NUDIX_hydrolase-like_dom_sf"/>
</dbReference>
<gene>
    <name evidence="7" type="ORF">HMPREF0501_00722</name>
</gene>
<evidence type="ECO:0000259" key="6">
    <source>
        <dbReference type="PROSITE" id="PS51462"/>
    </source>
</evidence>
<feature type="domain" description="Nudix hydrolase" evidence="6">
    <location>
        <begin position="2"/>
        <end position="132"/>
    </location>
</feature>
<dbReference type="OrthoDB" id="9816289at2"/>
<dbReference type="Gene3D" id="3.90.79.10">
    <property type="entry name" value="Nucleoside Triphosphate Pyrophosphohydrolase"/>
    <property type="match status" value="1"/>
</dbReference>
<dbReference type="InterPro" id="IPR000086">
    <property type="entry name" value="NUDIX_hydrolase_dom"/>
</dbReference>
<dbReference type="GO" id="GO:0006754">
    <property type="term" value="P:ATP biosynthetic process"/>
    <property type="evidence" value="ECO:0007669"/>
    <property type="project" value="TreeGrafter"/>
</dbReference>
<evidence type="ECO:0000256" key="4">
    <source>
        <dbReference type="ARBA" id="ARBA00022801"/>
    </source>
</evidence>
<dbReference type="RefSeq" id="WP_006916527.1">
    <property type="nucleotide sequence ID" value="NZ_GG698803.1"/>
</dbReference>
<reference evidence="7 8" key="1">
    <citation type="submission" date="2009-06" db="EMBL/GenBank/DDBJ databases">
        <title>The Genome Sequence of Lactobacillus coleohominis strain 101-4-CHN.</title>
        <authorList>
            <consortium name="The Broad Institute Genome Sequencing Platform"/>
            <person name="Ward D."/>
            <person name="Young S.K."/>
            <person name="Zeng Q."/>
            <person name="Koehrsen M."/>
            <person name="Alvarado L."/>
            <person name="Berlin A."/>
            <person name="Borenstein D."/>
            <person name="Chen Z."/>
            <person name="Engels R."/>
            <person name="Freedman E."/>
            <person name="Gellesch M."/>
            <person name="Goldberg J."/>
            <person name="Griggs A."/>
            <person name="Gujja S."/>
            <person name="Heiman D."/>
            <person name="Hepburn T."/>
            <person name="Howarth C."/>
            <person name="Jen D."/>
            <person name="Larson L."/>
            <person name="Lewis B."/>
            <person name="Mehta T."/>
            <person name="Park D."/>
            <person name="Pearson M."/>
            <person name="Roberts A."/>
            <person name="Saif S."/>
            <person name="Shea T."/>
            <person name="Shenoy N."/>
            <person name="Sisk P."/>
            <person name="Stolte C."/>
            <person name="Sykes S."/>
            <person name="Walk T."/>
            <person name="White J."/>
            <person name="Yandava C."/>
            <person name="Liu Y."/>
            <person name="Xu Q."/>
            <person name="Lander E."/>
            <person name="Nusbaum C."/>
            <person name="Galagan J."/>
            <person name="Birren B."/>
        </authorList>
    </citation>
    <scope>NUCLEOTIDE SEQUENCE [LARGE SCALE GENOMIC DNA]</scope>
    <source>
        <strain evidence="7 8">101-4-CHN</strain>
    </source>
</reference>